<organism evidence="4 5">
    <name type="scientific">Pseudonocardia oceani</name>
    <dbReference type="NCBI Taxonomy" id="2792013"/>
    <lineage>
        <taxon>Bacteria</taxon>
        <taxon>Bacillati</taxon>
        <taxon>Actinomycetota</taxon>
        <taxon>Actinomycetes</taxon>
        <taxon>Pseudonocardiales</taxon>
        <taxon>Pseudonocardiaceae</taxon>
        <taxon>Pseudonocardia</taxon>
    </lineage>
</organism>
<dbReference type="InterPro" id="IPR000782">
    <property type="entry name" value="FAS1_domain"/>
</dbReference>
<dbReference type="PROSITE" id="PS51257">
    <property type="entry name" value="PROKAR_LIPOPROTEIN"/>
    <property type="match status" value="1"/>
</dbReference>
<evidence type="ECO:0000259" key="3">
    <source>
        <dbReference type="PROSITE" id="PS50213"/>
    </source>
</evidence>
<accession>A0ABS6U9Q4</accession>
<evidence type="ECO:0000313" key="4">
    <source>
        <dbReference type="EMBL" id="MBW0128609.1"/>
    </source>
</evidence>
<evidence type="ECO:0000256" key="2">
    <source>
        <dbReference type="SAM" id="SignalP"/>
    </source>
</evidence>
<protein>
    <submittedName>
        <fullName evidence="4">Fasciclin domain-containing protein</fullName>
    </submittedName>
</protein>
<dbReference type="PANTHER" id="PTHR10900">
    <property type="entry name" value="PERIOSTIN-RELATED"/>
    <property type="match status" value="1"/>
</dbReference>
<dbReference type="Pfam" id="PF02469">
    <property type="entry name" value="Fasciclin"/>
    <property type="match status" value="1"/>
</dbReference>
<keyword evidence="5" id="KW-1185">Reference proteome</keyword>
<comment type="caution">
    <text evidence="4">The sequence shown here is derived from an EMBL/GenBank/DDBJ whole genome shotgun (WGS) entry which is preliminary data.</text>
</comment>
<dbReference type="PROSITE" id="PS50213">
    <property type="entry name" value="FAS1"/>
    <property type="match status" value="1"/>
</dbReference>
<feature type="domain" description="FAS1" evidence="3">
    <location>
        <begin position="83"/>
        <end position="218"/>
    </location>
</feature>
<gene>
    <name evidence="4" type="ORF">I4I82_13065</name>
</gene>
<feature type="compositionally biased region" description="Low complexity" evidence="1">
    <location>
        <begin position="31"/>
        <end position="49"/>
    </location>
</feature>
<dbReference type="InterPro" id="IPR050904">
    <property type="entry name" value="Adhesion/Biosynth-related"/>
</dbReference>
<proteinExistence type="predicted"/>
<evidence type="ECO:0000256" key="1">
    <source>
        <dbReference type="SAM" id="MobiDB-lite"/>
    </source>
</evidence>
<keyword evidence="2" id="KW-0732">Signal</keyword>
<dbReference type="SMART" id="SM00554">
    <property type="entry name" value="FAS1"/>
    <property type="match status" value="1"/>
</dbReference>
<dbReference type="Proteomes" id="UP000694300">
    <property type="component" value="Unassembled WGS sequence"/>
</dbReference>
<feature type="signal peptide" evidence="2">
    <location>
        <begin position="1"/>
        <end position="24"/>
    </location>
</feature>
<feature type="region of interest" description="Disordered" evidence="1">
    <location>
        <begin position="31"/>
        <end position="57"/>
    </location>
</feature>
<reference evidence="4 5" key="1">
    <citation type="submission" date="2020-11" db="EMBL/GenBank/DDBJ databases">
        <title>Pseudonocardia abyssalis sp. nov. and Pseudonocardia oceani sp. nov., description and phylogenomic analysis of two novel actinomycetes isolated from the deep Southern Ocean.</title>
        <authorList>
            <person name="Parra J."/>
        </authorList>
    </citation>
    <scope>NUCLEOTIDE SEQUENCE [LARGE SCALE GENOMIC DNA]</scope>
    <source>
        <strain evidence="5">KRD185</strain>
    </source>
</reference>
<sequence>MRNLARLAALGAAAAMTLALSGCAEDADPAAPVAPDTMAPSTTMPATPSGDAMSGVTQTSDIYGPGCTEVPTEGEGSAQGMVDDPVGTAAGNNPLLSTLATAVAAANLGDTLNDTSASYTVFAPANSAFESLPPGTLDSLLADPSGQLTDILTYHVVPQRYDAQGLADAGTVATVQGESLTITGEPMSLTIDEQEQATVLCGNIPTANATVFVIDTVLMPPAA</sequence>
<name>A0ABS6U9Q4_9PSEU</name>
<dbReference type="EMBL" id="JADQDF010000001">
    <property type="protein sequence ID" value="MBW0128609.1"/>
    <property type="molecule type" value="Genomic_DNA"/>
</dbReference>
<dbReference type="PANTHER" id="PTHR10900:SF77">
    <property type="entry name" value="FI19380P1"/>
    <property type="match status" value="1"/>
</dbReference>
<feature type="chain" id="PRO_5045837511" evidence="2">
    <location>
        <begin position="25"/>
        <end position="223"/>
    </location>
</feature>
<evidence type="ECO:0000313" key="5">
    <source>
        <dbReference type="Proteomes" id="UP000694300"/>
    </source>
</evidence>